<sequence length="222" mass="25097">MDQYNPQPKSKQAMQANESDVQSGETGVEHGAASSFVGDKDGFTPGGASRDGTEISRTPTYGVGSEDNVVDIEGANSPSTSSDAEDEMTTSFHGGATTLELLPSFCHHVLLDIWRNNVFWHTTKKKAPPVHKMDFYLGSMRFMDVIKPHNPVRVLRQMGYVQGIPEKPYKPIYADRRKLTHTYSVKYNYDPQVWEEWEDHLIARNRRGERAVFLWKTALGYL</sequence>
<dbReference type="AlphaFoldDB" id="A0AAP0KDP2"/>
<reference evidence="2 3" key="1">
    <citation type="submission" date="2024-01" db="EMBL/GenBank/DDBJ databases">
        <title>Genome assemblies of Stephania.</title>
        <authorList>
            <person name="Yang L."/>
        </authorList>
    </citation>
    <scope>NUCLEOTIDE SEQUENCE [LARGE SCALE GENOMIC DNA]</scope>
    <source>
        <strain evidence="2">YNDBR</strain>
        <tissue evidence="2">Leaf</tissue>
    </source>
</reference>
<dbReference type="EMBL" id="JBBNAF010000004">
    <property type="protein sequence ID" value="KAK9150597.1"/>
    <property type="molecule type" value="Genomic_DNA"/>
</dbReference>
<evidence type="ECO:0000313" key="2">
    <source>
        <dbReference type="EMBL" id="KAK9150597.1"/>
    </source>
</evidence>
<feature type="compositionally biased region" description="Polar residues" evidence="1">
    <location>
        <begin position="1"/>
        <end position="25"/>
    </location>
</feature>
<gene>
    <name evidence="2" type="ORF">Syun_008906</name>
</gene>
<accession>A0AAP0KDP2</accession>
<dbReference type="Proteomes" id="UP001420932">
    <property type="component" value="Unassembled WGS sequence"/>
</dbReference>
<organism evidence="2 3">
    <name type="scientific">Stephania yunnanensis</name>
    <dbReference type="NCBI Taxonomy" id="152371"/>
    <lineage>
        <taxon>Eukaryota</taxon>
        <taxon>Viridiplantae</taxon>
        <taxon>Streptophyta</taxon>
        <taxon>Embryophyta</taxon>
        <taxon>Tracheophyta</taxon>
        <taxon>Spermatophyta</taxon>
        <taxon>Magnoliopsida</taxon>
        <taxon>Ranunculales</taxon>
        <taxon>Menispermaceae</taxon>
        <taxon>Menispermoideae</taxon>
        <taxon>Cissampelideae</taxon>
        <taxon>Stephania</taxon>
    </lineage>
</organism>
<evidence type="ECO:0000256" key="1">
    <source>
        <dbReference type="SAM" id="MobiDB-lite"/>
    </source>
</evidence>
<feature type="region of interest" description="Disordered" evidence="1">
    <location>
        <begin position="1"/>
        <end position="88"/>
    </location>
</feature>
<keyword evidence="3" id="KW-1185">Reference proteome</keyword>
<protein>
    <submittedName>
        <fullName evidence="2">Uncharacterized protein</fullName>
    </submittedName>
</protein>
<proteinExistence type="predicted"/>
<name>A0AAP0KDP2_9MAGN</name>
<evidence type="ECO:0000313" key="3">
    <source>
        <dbReference type="Proteomes" id="UP001420932"/>
    </source>
</evidence>
<comment type="caution">
    <text evidence="2">The sequence shown here is derived from an EMBL/GenBank/DDBJ whole genome shotgun (WGS) entry which is preliminary data.</text>
</comment>